<sequence length="92" mass="10474">MDPPKLEKMKRTVEHREAQQKEQYRRANRAEAENSALKAENNFLRQELGGLLRSRARAAQAEQDAEVPKVALMAMMARSWGGGAPQQQQQQQ</sequence>
<dbReference type="AlphaFoldDB" id="A0A6A6FTJ2"/>
<organism evidence="2 3">
    <name type="scientific">Cercospora zeae-maydis SCOH1-5</name>
    <dbReference type="NCBI Taxonomy" id="717836"/>
    <lineage>
        <taxon>Eukaryota</taxon>
        <taxon>Fungi</taxon>
        <taxon>Dikarya</taxon>
        <taxon>Ascomycota</taxon>
        <taxon>Pezizomycotina</taxon>
        <taxon>Dothideomycetes</taxon>
        <taxon>Dothideomycetidae</taxon>
        <taxon>Mycosphaerellales</taxon>
        <taxon>Mycosphaerellaceae</taxon>
        <taxon>Cercospora</taxon>
    </lineage>
</organism>
<evidence type="ECO:0000313" key="2">
    <source>
        <dbReference type="EMBL" id="KAF2216711.1"/>
    </source>
</evidence>
<gene>
    <name evidence="2" type="ORF">CERZMDRAFT_92783</name>
</gene>
<name>A0A6A6FTJ2_9PEZI</name>
<keyword evidence="3" id="KW-1185">Reference proteome</keyword>
<feature type="compositionally biased region" description="Basic and acidic residues" evidence="1">
    <location>
        <begin position="1"/>
        <end position="32"/>
    </location>
</feature>
<dbReference type="EMBL" id="ML992663">
    <property type="protein sequence ID" value="KAF2216711.1"/>
    <property type="molecule type" value="Genomic_DNA"/>
</dbReference>
<proteinExistence type="predicted"/>
<protein>
    <submittedName>
        <fullName evidence="2">Uncharacterized protein</fullName>
    </submittedName>
</protein>
<evidence type="ECO:0000313" key="3">
    <source>
        <dbReference type="Proteomes" id="UP000799539"/>
    </source>
</evidence>
<feature type="region of interest" description="Disordered" evidence="1">
    <location>
        <begin position="1"/>
        <end position="33"/>
    </location>
</feature>
<evidence type="ECO:0000256" key="1">
    <source>
        <dbReference type="SAM" id="MobiDB-lite"/>
    </source>
</evidence>
<reference evidence="2" key="1">
    <citation type="journal article" date="2020" name="Stud. Mycol.">
        <title>101 Dothideomycetes genomes: a test case for predicting lifestyles and emergence of pathogens.</title>
        <authorList>
            <person name="Haridas S."/>
            <person name="Albert R."/>
            <person name="Binder M."/>
            <person name="Bloem J."/>
            <person name="Labutti K."/>
            <person name="Salamov A."/>
            <person name="Andreopoulos B."/>
            <person name="Baker S."/>
            <person name="Barry K."/>
            <person name="Bills G."/>
            <person name="Bluhm B."/>
            <person name="Cannon C."/>
            <person name="Castanera R."/>
            <person name="Culley D."/>
            <person name="Daum C."/>
            <person name="Ezra D."/>
            <person name="Gonzalez J."/>
            <person name="Henrissat B."/>
            <person name="Kuo A."/>
            <person name="Liang C."/>
            <person name="Lipzen A."/>
            <person name="Lutzoni F."/>
            <person name="Magnuson J."/>
            <person name="Mondo S."/>
            <person name="Nolan M."/>
            <person name="Ohm R."/>
            <person name="Pangilinan J."/>
            <person name="Park H.-J."/>
            <person name="Ramirez L."/>
            <person name="Alfaro M."/>
            <person name="Sun H."/>
            <person name="Tritt A."/>
            <person name="Yoshinaga Y."/>
            <person name="Zwiers L.-H."/>
            <person name="Turgeon B."/>
            <person name="Goodwin S."/>
            <person name="Spatafora J."/>
            <person name="Crous P."/>
            <person name="Grigoriev I."/>
        </authorList>
    </citation>
    <scope>NUCLEOTIDE SEQUENCE</scope>
    <source>
        <strain evidence="2">SCOH1-5</strain>
    </source>
</reference>
<accession>A0A6A6FTJ2</accession>
<dbReference type="Proteomes" id="UP000799539">
    <property type="component" value="Unassembled WGS sequence"/>
</dbReference>